<evidence type="ECO:0000256" key="1">
    <source>
        <dbReference type="SAM" id="MobiDB-lite"/>
    </source>
</evidence>
<feature type="non-terminal residue" evidence="2">
    <location>
        <position position="1"/>
    </location>
</feature>
<feature type="compositionally biased region" description="Basic and acidic residues" evidence="1">
    <location>
        <begin position="51"/>
        <end position="63"/>
    </location>
</feature>
<proteinExistence type="predicted"/>
<evidence type="ECO:0000313" key="2">
    <source>
        <dbReference type="EMBL" id="EWM28953.1"/>
    </source>
</evidence>
<reference evidence="2 3" key="1">
    <citation type="journal article" date="2014" name="Mol. Plant">
        <title>Chromosome Scale Genome Assembly and Transcriptome Profiling of Nannochloropsis gaditana in Nitrogen Depletion.</title>
        <authorList>
            <person name="Corteggiani Carpinelli E."/>
            <person name="Telatin A."/>
            <person name="Vitulo N."/>
            <person name="Forcato C."/>
            <person name="D'Angelo M."/>
            <person name="Schiavon R."/>
            <person name="Vezzi A."/>
            <person name="Giacometti G.M."/>
            <person name="Morosinotto T."/>
            <person name="Valle G."/>
        </authorList>
    </citation>
    <scope>NUCLEOTIDE SEQUENCE [LARGE SCALE GENOMIC DNA]</scope>
    <source>
        <strain evidence="2 3">B-31</strain>
    </source>
</reference>
<sequence length="209" mass="22297">PPSFPPSSLPPSLPPSLRHEPAVARRRLHVPLPRGRGPWSALRAWLPSHLPEGRGEGGAEGGREGGVGHLSPRRRLTGARREASSPRARPPPLALKKSLAPVPVPVPSPSPSLLPSLRRSHNNAVNCRVQGDVSRRSLCNSPSPGHSATFILTSLLAPSPSLPSSRPPSRPPALPPSAFEFRVASFALCGGSSLGRSLHAYYLQRRHRP</sequence>
<dbReference type="Proteomes" id="UP000019335">
    <property type="component" value="Chromosome 3"/>
</dbReference>
<feature type="compositionally biased region" description="Pro residues" evidence="1">
    <location>
        <begin position="1"/>
        <end position="14"/>
    </location>
</feature>
<accession>W7TZR4</accession>
<organism evidence="2 3">
    <name type="scientific">Nannochloropsis gaditana</name>
    <dbReference type="NCBI Taxonomy" id="72520"/>
    <lineage>
        <taxon>Eukaryota</taxon>
        <taxon>Sar</taxon>
        <taxon>Stramenopiles</taxon>
        <taxon>Ochrophyta</taxon>
        <taxon>Eustigmatophyceae</taxon>
        <taxon>Eustigmatales</taxon>
        <taxon>Monodopsidaceae</taxon>
        <taxon>Nannochloropsis</taxon>
    </lineage>
</organism>
<comment type="caution">
    <text evidence="2">The sequence shown here is derived from an EMBL/GenBank/DDBJ whole genome shotgun (WGS) entry which is preliminary data.</text>
</comment>
<protein>
    <submittedName>
        <fullName evidence="2">Uncharacterized protein</fullName>
    </submittedName>
</protein>
<dbReference type="EMBL" id="AZIL01000220">
    <property type="protein sequence ID" value="EWM28953.1"/>
    <property type="molecule type" value="Genomic_DNA"/>
</dbReference>
<feature type="region of interest" description="Disordered" evidence="1">
    <location>
        <begin position="1"/>
        <end position="20"/>
    </location>
</feature>
<dbReference type="AlphaFoldDB" id="W7TZR4"/>
<name>W7TZR4_9STRA</name>
<keyword evidence="3" id="KW-1185">Reference proteome</keyword>
<gene>
    <name evidence="2" type="ORF">Naga_102457g1</name>
</gene>
<evidence type="ECO:0000313" key="3">
    <source>
        <dbReference type="Proteomes" id="UP000019335"/>
    </source>
</evidence>
<feature type="region of interest" description="Disordered" evidence="1">
    <location>
        <begin position="48"/>
        <end position="117"/>
    </location>
</feature>
<feature type="compositionally biased region" description="Pro residues" evidence="1">
    <location>
        <begin position="102"/>
        <end position="112"/>
    </location>
</feature>